<evidence type="ECO:0000256" key="1">
    <source>
        <dbReference type="ARBA" id="ARBA00004651"/>
    </source>
</evidence>
<dbReference type="Proteomes" id="UP001519309">
    <property type="component" value="Unassembled WGS sequence"/>
</dbReference>
<feature type="region of interest" description="Disordered" evidence="6">
    <location>
        <begin position="429"/>
        <end position="452"/>
    </location>
</feature>
<feature type="transmembrane region" description="Helical" evidence="7">
    <location>
        <begin position="341"/>
        <end position="359"/>
    </location>
</feature>
<dbReference type="InterPro" id="IPR020846">
    <property type="entry name" value="MFS_dom"/>
</dbReference>
<dbReference type="PANTHER" id="PTHR23513:SF11">
    <property type="entry name" value="STAPHYLOFERRIN A TRANSPORTER"/>
    <property type="match status" value="1"/>
</dbReference>
<accession>A0A1B1APV5</accession>
<feature type="compositionally biased region" description="Basic and acidic residues" evidence="6">
    <location>
        <begin position="435"/>
        <end position="452"/>
    </location>
</feature>
<name>A0A1B1APV5_9ACTN</name>
<dbReference type="STRING" id="68214.AVL59_02575"/>
<feature type="transmembrane region" description="Helical" evidence="7">
    <location>
        <begin position="402"/>
        <end position="421"/>
    </location>
</feature>
<feature type="transmembrane region" description="Helical" evidence="7">
    <location>
        <begin position="314"/>
        <end position="335"/>
    </location>
</feature>
<dbReference type="PRINTS" id="PR01988">
    <property type="entry name" value="EXPORTERBACE"/>
</dbReference>
<dbReference type="GO" id="GO:0022857">
    <property type="term" value="F:transmembrane transporter activity"/>
    <property type="evidence" value="ECO:0007669"/>
    <property type="project" value="InterPro"/>
</dbReference>
<dbReference type="KEGG" id="sgs:AVL59_02575"/>
<dbReference type="Pfam" id="PF07690">
    <property type="entry name" value="MFS_1"/>
    <property type="match status" value="1"/>
</dbReference>
<proteinExistence type="predicted"/>
<comment type="subcellular location">
    <subcellularLocation>
        <location evidence="1">Cell membrane</location>
        <topology evidence="1">Multi-pass membrane protein</topology>
    </subcellularLocation>
</comment>
<dbReference type="InterPro" id="IPR022324">
    <property type="entry name" value="Bacilysin_exporter_BacE_put"/>
</dbReference>
<gene>
    <name evidence="9" type="ORF">AVL59_02575</name>
    <name evidence="10" type="ORF">J2Z21_007513</name>
</gene>
<feature type="transmembrane region" description="Helical" evidence="7">
    <location>
        <begin position="371"/>
        <end position="390"/>
    </location>
</feature>
<feature type="transmembrane region" description="Helical" evidence="7">
    <location>
        <begin position="285"/>
        <end position="307"/>
    </location>
</feature>
<dbReference type="PROSITE" id="PS50850">
    <property type="entry name" value="MFS"/>
    <property type="match status" value="1"/>
</dbReference>
<feature type="transmembrane region" description="Helical" evidence="7">
    <location>
        <begin position="55"/>
        <end position="76"/>
    </location>
</feature>
<evidence type="ECO:0000256" key="4">
    <source>
        <dbReference type="ARBA" id="ARBA00022989"/>
    </source>
</evidence>
<protein>
    <submittedName>
        <fullName evidence="10">MFS family permease</fullName>
    </submittedName>
</protein>
<evidence type="ECO:0000256" key="2">
    <source>
        <dbReference type="ARBA" id="ARBA00022475"/>
    </source>
</evidence>
<feature type="domain" description="Major facilitator superfamily (MFS) profile" evidence="8">
    <location>
        <begin position="1"/>
        <end position="424"/>
    </location>
</feature>
<reference evidence="10 12" key="2">
    <citation type="submission" date="2021-03" db="EMBL/GenBank/DDBJ databases">
        <title>Genomic Encyclopedia of Type Strains, Phase IV (KMG-IV): sequencing the most valuable type-strain genomes for metagenomic binning, comparative biology and taxonomic classification.</title>
        <authorList>
            <person name="Goeker M."/>
        </authorList>
    </citation>
    <scope>NUCLEOTIDE SEQUENCE [LARGE SCALE GENOMIC DNA]</scope>
    <source>
        <strain evidence="10 12">DSM 40499</strain>
    </source>
</reference>
<feature type="transmembrane region" description="Helical" evidence="7">
    <location>
        <begin position="246"/>
        <end position="265"/>
    </location>
</feature>
<dbReference type="EMBL" id="JAGGLP010000022">
    <property type="protein sequence ID" value="MBP2054504.1"/>
    <property type="molecule type" value="Genomic_DNA"/>
</dbReference>
<keyword evidence="5 7" id="KW-0472">Membrane</keyword>
<dbReference type="SUPFAM" id="SSF103473">
    <property type="entry name" value="MFS general substrate transporter"/>
    <property type="match status" value="1"/>
</dbReference>
<dbReference type="RefSeq" id="WP_067299581.1">
    <property type="nucleotide sequence ID" value="NZ_CP016279.1"/>
</dbReference>
<dbReference type="Proteomes" id="UP000092659">
    <property type="component" value="Chromosome"/>
</dbReference>
<dbReference type="AlphaFoldDB" id="A0A1B1APV5"/>
<feature type="transmembrane region" description="Helical" evidence="7">
    <location>
        <begin position="113"/>
        <end position="137"/>
    </location>
</feature>
<sequence length="452" mass="46074">MDADAGIARKGLGILRERGFRYYWTARALSLIGDYAFRTAFATHIISVSGSASTLAAATAVLLVPSLVFYLVGGAVGDRTASRRAIMVWVDAARFVVLLLIAGVTYWTPSVVLLVVLAVLIGVADGFFQPASFAYMLEITPKEKLVAANSALSVGQQIGLIGGPLIGGFMVSLAGAPATFAFDAATFLVSAILLLLVRASRSTGEDPAGAAEPDGAAGEPVAGGHRLRQVGVDVAQAVRFVAGLRWLLVSLVVNACTNAVYAGVLDVSVPLIMAPEGTSEGRSLGTFYAFQGIGALAGAAVLAKLTVRRTGPALYLMLALMALSLAATGVTGGGAGALAMAFTYGVGLHFFNSLFPSLLQEQVPDNLLSRVGSLAFLGFNGLMPLGALLMGPLVSTLDARGAAVAAGLVAAATSLAALLSADVRRLTAAGPEPDTGARPDPADGDKDAVGRV</sequence>
<dbReference type="InterPro" id="IPR036259">
    <property type="entry name" value="MFS_trans_sf"/>
</dbReference>
<keyword evidence="12" id="KW-1185">Reference proteome</keyword>
<keyword evidence="2" id="KW-1003">Cell membrane</keyword>
<evidence type="ECO:0000313" key="10">
    <source>
        <dbReference type="EMBL" id="MBP2054504.1"/>
    </source>
</evidence>
<reference evidence="9 11" key="1">
    <citation type="submission" date="2016-06" db="EMBL/GenBank/DDBJ databases">
        <title>Complete genome sequence of Streptomyces griseochromogenes ATCC 14511, the Blasticidin S producer.</title>
        <authorList>
            <person name="Wu L."/>
        </authorList>
    </citation>
    <scope>NUCLEOTIDE SEQUENCE [LARGE SCALE GENOMIC DNA]</scope>
    <source>
        <strain evidence="9 11">ATCC 14511</strain>
    </source>
</reference>
<evidence type="ECO:0000313" key="9">
    <source>
        <dbReference type="EMBL" id="ANP48601.1"/>
    </source>
</evidence>
<keyword evidence="3 7" id="KW-0812">Transmembrane</keyword>
<dbReference type="InterPro" id="IPR011701">
    <property type="entry name" value="MFS"/>
</dbReference>
<dbReference type="PANTHER" id="PTHR23513">
    <property type="entry name" value="INTEGRAL MEMBRANE EFFLUX PROTEIN-RELATED"/>
    <property type="match status" value="1"/>
</dbReference>
<dbReference type="EMBL" id="CP016279">
    <property type="protein sequence ID" value="ANP48601.1"/>
    <property type="molecule type" value="Genomic_DNA"/>
</dbReference>
<dbReference type="OrthoDB" id="3227279at2"/>
<organism evidence="9 11">
    <name type="scientific">Streptomyces griseochromogenes</name>
    <dbReference type="NCBI Taxonomy" id="68214"/>
    <lineage>
        <taxon>Bacteria</taxon>
        <taxon>Bacillati</taxon>
        <taxon>Actinomycetota</taxon>
        <taxon>Actinomycetes</taxon>
        <taxon>Kitasatosporales</taxon>
        <taxon>Streptomycetaceae</taxon>
        <taxon>Streptomyces</taxon>
    </lineage>
</organism>
<evidence type="ECO:0000313" key="11">
    <source>
        <dbReference type="Proteomes" id="UP000092659"/>
    </source>
</evidence>
<keyword evidence="4 7" id="KW-1133">Transmembrane helix</keyword>
<evidence type="ECO:0000259" key="8">
    <source>
        <dbReference type="PROSITE" id="PS50850"/>
    </source>
</evidence>
<evidence type="ECO:0000256" key="5">
    <source>
        <dbReference type="ARBA" id="ARBA00023136"/>
    </source>
</evidence>
<evidence type="ECO:0000313" key="12">
    <source>
        <dbReference type="Proteomes" id="UP001519309"/>
    </source>
</evidence>
<feature type="transmembrane region" description="Helical" evidence="7">
    <location>
        <begin position="180"/>
        <end position="197"/>
    </location>
</feature>
<evidence type="ECO:0000256" key="7">
    <source>
        <dbReference type="SAM" id="Phobius"/>
    </source>
</evidence>
<evidence type="ECO:0000256" key="6">
    <source>
        <dbReference type="SAM" id="MobiDB-lite"/>
    </source>
</evidence>
<dbReference type="CDD" id="cd06173">
    <property type="entry name" value="MFS_MefA_like"/>
    <property type="match status" value="1"/>
</dbReference>
<evidence type="ECO:0000256" key="3">
    <source>
        <dbReference type="ARBA" id="ARBA00022692"/>
    </source>
</evidence>
<dbReference type="Gene3D" id="1.20.1250.20">
    <property type="entry name" value="MFS general substrate transporter like domains"/>
    <property type="match status" value="1"/>
</dbReference>
<dbReference type="GO" id="GO:0005886">
    <property type="term" value="C:plasma membrane"/>
    <property type="evidence" value="ECO:0007669"/>
    <property type="project" value="UniProtKB-SubCell"/>
</dbReference>